<dbReference type="PANTHER" id="PTHR11063:SF8">
    <property type="entry name" value="DELTA-1-PYRROLINE-5-CARBOXYLATE SYNTHASE"/>
    <property type="match status" value="1"/>
</dbReference>
<dbReference type="InterPro" id="IPR012134">
    <property type="entry name" value="Glu-5-SA_DH"/>
</dbReference>
<sequence>MPPEDLTGFVYQSHAAATQLAQVKSKDRNQLILDIAQAVKLEKDRLLEANTLDLEASRDMAIPDLVLEWLKLTPERLQHTIECLNHLAKMVDPLAIHMNYEGYRRVPIGTVAFVYEGFPQLGLIAACMCFKVGNSIILKGGSEGSHTHLAIAQLVKTVLRDRGLSESSLTHVPQGSSIKDLVTQEKYLRLVIPYGRPSFVQQVSKQSTIALLPTVMGNCYMYISPSGDLNLAQEIILNSRKGEPDPVNAIEKIIVHRSWLDKGLAEWIDKLQKQGLVVRGCDTTAVYYYRYTELLNEQYNEADRIKLPPNHGEIPSESQWGQAYLDHTIAIKVVDSIDEAIAWINQYSSGHADVILTDSLPERHKFSSLVNSSTLYINAHNRFYRFGTIGESGMLRIALGMSSLKSRGASRYPGMIDLYALTTTKHIITGN</sequence>
<evidence type="ECO:0000313" key="9">
    <source>
        <dbReference type="EMBL" id="MEE3715612.1"/>
    </source>
</evidence>
<protein>
    <recommendedName>
        <fullName evidence="7">Gamma-glutamyl phosphate reductase</fullName>
        <shortName evidence="7">GPR</shortName>
        <ecNumber evidence="7">1.2.1.41</ecNumber>
    </recommendedName>
    <alternativeName>
        <fullName evidence="7">Glutamate-5-semialdehyde dehydrogenase</fullName>
    </alternativeName>
    <alternativeName>
        <fullName evidence="7">Glutamyl-gamma-semialdehyde dehydrogenase</fullName>
        <shortName evidence="7">GSA dehydrogenase</shortName>
    </alternativeName>
</protein>
<dbReference type="RefSeq" id="WP_330482036.1">
    <property type="nucleotide sequence ID" value="NZ_JAZBJZ010000005.1"/>
</dbReference>
<keyword evidence="7" id="KW-0963">Cytoplasm</keyword>
<accession>A0AAW9PQ48</accession>
<evidence type="ECO:0000256" key="1">
    <source>
        <dbReference type="ARBA" id="ARBA00004985"/>
    </source>
</evidence>
<dbReference type="EC" id="1.2.1.41" evidence="7"/>
<evidence type="ECO:0000256" key="3">
    <source>
        <dbReference type="ARBA" id="ARBA00022650"/>
    </source>
</evidence>
<keyword evidence="10" id="KW-1185">Reference proteome</keyword>
<dbReference type="GO" id="GO:0055129">
    <property type="term" value="P:L-proline biosynthetic process"/>
    <property type="evidence" value="ECO:0007669"/>
    <property type="project" value="UniProtKB-UniRule"/>
</dbReference>
<dbReference type="Proteomes" id="UP001333818">
    <property type="component" value="Unassembled WGS sequence"/>
</dbReference>
<dbReference type="HAMAP" id="MF_00412">
    <property type="entry name" value="ProA"/>
    <property type="match status" value="1"/>
</dbReference>
<dbReference type="Pfam" id="PF00171">
    <property type="entry name" value="Aldedh"/>
    <property type="match status" value="1"/>
</dbReference>
<evidence type="ECO:0000256" key="4">
    <source>
        <dbReference type="ARBA" id="ARBA00022857"/>
    </source>
</evidence>
<evidence type="ECO:0000256" key="6">
    <source>
        <dbReference type="ARBA" id="ARBA00049024"/>
    </source>
</evidence>
<evidence type="ECO:0000256" key="5">
    <source>
        <dbReference type="ARBA" id="ARBA00023002"/>
    </source>
</evidence>
<dbReference type="PIRSF" id="PIRSF000151">
    <property type="entry name" value="GPR"/>
    <property type="match status" value="1"/>
</dbReference>
<dbReference type="InterPro" id="IPR016161">
    <property type="entry name" value="Ald_DH/histidinol_DH"/>
</dbReference>
<dbReference type="GO" id="GO:0050661">
    <property type="term" value="F:NADP binding"/>
    <property type="evidence" value="ECO:0007669"/>
    <property type="project" value="InterPro"/>
</dbReference>
<comment type="catalytic activity">
    <reaction evidence="6 7">
        <text>L-glutamate 5-semialdehyde + phosphate + NADP(+) = L-glutamyl 5-phosphate + NADPH + H(+)</text>
        <dbReference type="Rhea" id="RHEA:19541"/>
        <dbReference type="ChEBI" id="CHEBI:15378"/>
        <dbReference type="ChEBI" id="CHEBI:43474"/>
        <dbReference type="ChEBI" id="CHEBI:57783"/>
        <dbReference type="ChEBI" id="CHEBI:58066"/>
        <dbReference type="ChEBI" id="CHEBI:58274"/>
        <dbReference type="ChEBI" id="CHEBI:58349"/>
        <dbReference type="EC" id="1.2.1.41"/>
    </reaction>
</comment>
<comment type="pathway">
    <text evidence="1 7">Amino-acid biosynthesis; L-proline biosynthesis; L-glutamate 5-semialdehyde from L-glutamate: step 2/2.</text>
</comment>
<dbReference type="InterPro" id="IPR000965">
    <property type="entry name" value="GPR_dom"/>
</dbReference>
<comment type="subcellular location">
    <subcellularLocation>
        <location evidence="7">Cytoplasm</location>
    </subcellularLocation>
</comment>
<dbReference type="Gene3D" id="3.40.605.10">
    <property type="entry name" value="Aldehyde Dehydrogenase, Chain A, domain 1"/>
    <property type="match status" value="1"/>
</dbReference>
<evidence type="ECO:0000313" key="10">
    <source>
        <dbReference type="Proteomes" id="UP001333818"/>
    </source>
</evidence>
<gene>
    <name evidence="7" type="primary">proA</name>
    <name evidence="9" type="ORF">V2H45_02505</name>
</gene>
<dbReference type="GO" id="GO:0004350">
    <property type="term" value="F:glutamate-5-semialdehyde dehydrogenase activity"/>
    <property type="evidence" value="ECO:0007669"/>
    <property type="project" value="UniProtKB-UniRule"/>
</dbReference>
<keyword evidence="2 7" id="KW-0028">Amino-acid biosynthesis</keyword>
<name>A0AAW9PQ48_9CYAN</name>
<dbReference type="GO" id="GO:0005737">
    <property type="term" value="C:cytoplasm"/>
    <property type="evidence" value="ECO:0007669"/>
    <property type="project" value="UniProtKB-SubCell"/>
</dbReference>
<dbReference type="PANTHER" id="PTHR11063">
    <property type="entry name" value="GLUTAMATE SEMIALDEHYDE DEHYDROGENASE"/>
    <property type="match status" value="1"/>
</dbReference>
<comment type="similarity">
    <text evidence="7">Belongs to the gamma-glutamyl phosphate reductase family.</text>
</comment>
<dbReference type="AlphaFoldDB" id="A0AAW9PQ48"/>
<keyword evidence="3 7" id="KW-0641">Proline biosynthesis</keyword>
<reference evidence="9" key="1">
    <citation type="submission" date="2024-01" db="EMBL/GenBank/DDBJ databases">
        <title>Bank of Algae and Cyanobacteria of the Azores (BACA) strain genomes.</title>
        <authorList>
            <person name="Luz R."/>
            <person name="Cordeiro R."/>
            <person name="Fonseca A."/>
            <person name="Goncalves V."/>
        </authorList>
    </citation>
    <scope>NUCLEOTIDE SEQUENCE</scope>
    <source>
        <strain evidence="9">BACA0141</strain>
    </source>
</reference>
<dbReference type="InterPro" id="IPR015590">
    <property type="entry name" value="Aldehyde_DH_dom"/>
</dbReference>
<dbReference type="Gene3D" id="3.40.309.10">
    <property type="entry name" value="Aldehyde Dehydrogenase, Chain A, domain 2"/>
    <property type="match status" value="1"/>
</dbReference>
<organism evidence="9 10">
    <name type="scientific">Tumidithrix elongata BACA0141</name>
    <dbReference type="NCBI Taxonomy" id="2716417"/>
    <lineage>
        <taxon>Bacteria</taxon>
        <taxon>Bacillati</taxon>
        <taxon>Cyanobacteriota</taxon>
        <taxon>Cyanophyceae</taxon>
        <taxon>Pseudanabaenales</taxon>
        <taxon>Pseudanabaenaceae</taxon>
        <taxon>Tumidithrix</taxon>
        <taxon>Tumidithrix elongata</taxon>
    </lineage>
</organism>
<proteinExistence type="inferred from homology"/>
<evidence type="ECO:0000256" key="2">
    <source>
        <dbReference type="ARBA" id="ARBA00022605"/>
    </source>
</evidence>
<dbReference type="EMBL" id="JAZBJZ010000005">
    <property type="protein sequence ID" value="MEE3715612.1"/>
    <property type="molecule type" value="Genomic_DNA"/>
</dbReference>
<keyword evidence="4 7" id="KW-0521">NADP</keyword>
<keyword evidence="5 7" id="KW-0560">Oxidoreductase</keyword>
<comment type="caution">
    <text evidence="9">The sequence shown here is derived from an EMBL/GenBank/DDBJ whole genome shotgun (WGS) entry which is preliminary data.</text>
</comment>
<dbReference type="InterPro" id="IPR016163">
    <property type="entry name" value="Ald_DH_C"/>
</dbReference>
<evidence type="ECO:0000256" key="7">
    <source>
        <dbReference type="HAMAP-Rule" id="MF_00412"/>
    </source>
</evidence>
<evidence type="ECO:0000259" key="8">
    <source>
        <dbReference type="Pfam" id="PF00171"/>
    </source>
</evidence>
<dbReference type="InterPro" id="IPR016162">
    <property type="entry name" value="Ald_DH_N"/>
</dbReference>
<feature type="domain" description="Aldehyde dehydrogenase" evidence="8">
    <location>
        <begin position="9"/>
        <end position="273"/>
    </location>
</feature>
<comment type="function">
    <text evidence="7">Catalyzes the NADPH-dependent reduction of L-glutamate 5-phosphate into L-glutamate 5-semialdehyde and phosphate. The product spontaneously undergoes cyclization to form 1-pyrroline-5-carboxylate.</text>
</comment>
<dbReference type="SUPFAM" id="SSF53720">
    <property type="entry name" value="ALDH-like"/>
    <property type="match status" value="1"/>
</dbReference>